<gene>
    <name evidence="3" type="ORF">MAR_003520</name>
</gene>
<feature type="region of interest" description="Disordered" evidence="1">
    <location>
        <begin position="644"/>
        <end position="673"/>
    </location>
</feature>
<feature type="compositionally biased region" description="Polar residues" evidence="1">
    <location>
        <begin position="142"/>
        <end position="154"/>
    </location>
</feature>
<accession>A0ABY7G9C9</accession>
<dbReference type="EMBL" id="CP111027">
    <property type="protein sequence ID" value="WAR29952.1"/>
    <property type="molecule type" value="Genomic_DNA"/>
</dbReference>
<organism evidence="3 4">
    <name type="scientific">Mya arenaria</name>
    <name type="common">Soft-shell clam</name>
    <dbReference type="NCBI Taxonomy" id="6604"/>
    <lineage>
        <taxon>Eukaryota</taxon>
        <taxon>Metazoa</taxon>
        <taxon>Spiralia</taxon>
        <taxon>Lophotrochozoa</taxon>
        <taxon>Mollusca</taxon>
        <taxon>Bivalvia</taxon>
        <taxon>Autobranchia</taxon>
        <taxon>Heteroconchia</taxon>
        <taxon>Euheterodonta</taxon>
        <taxon>Imparidentia</taxon>
        <taxon>Neoheterodontei</taxon>
        <taxon>Myida</taxon>
        <taxon>Myoidea</taxon>
        <taxon>Myidae</taxon>
        <taxon>Mya</taxon>
    </lineage>
</organism>
<feature type="domain" description="Ribosomal protein eL8/eL30/eS12/Gadd45" evidence="2">
    <location>
        <begin position="713"/>
        <end position="805"/>
    </location>
</feature>
<feature type="region of interest" description="Disordered" evidence="1">
    <location>
        <begin position="923"/>
        <end position="963"/>
    </location>
</feature>
<reference evidence="3" key="1">
    <citation type="submission" date="2022-11" db="EMBL/GenBank/DDBJ databases">
        <title>Centuries of genome instability and evolution in soft-shell clam transmissible cancer (bioRxiv).</title>
        <authorList>
            <person name="Hart S.F.M."/>
            <person name="Yonemitsu M.A."/>
            <person name="Giersch R.M."/>
            <person name="Beal B.F."/>
            <person name="Arriagada G."/>
            <person name="Davis B.W."/>
            <person name="Ostrander E.A."/>
            <person name="Goff S.P."/>
            <person name="Metzger M.J."/>
        </authorList>
    </citation>
    <scope>NUCLEOTIDE SEQUENCE</scope>
    <source>
        <strain evidence="3">MELC-2E11</strain>
        <tissue evidence="3">Siphon/mantle</tissue>
    </source>
</reference>
<evidence type="ECO:0000313" key="3">
    <source>
        <dbReference type="EMBL" id="WAR29952.1"/>
    </source>
</evidence>
<feature type="compositionally biased region" description="Low complexity" evidence="1">
    <location>
        <begin position="657"/>
        <end position="673"/>
    </location>
</feature>
<dbReference type="Pfam" id="PF01248">
    <property type="entry name" value="Ribosomal_L7Ae"/>
    <property type="match status" value="1"/>
</dbReference>
<feature type="compositionally biased region" description="Basic residues" evidence="1">
    <location>
        <begin position="365"/>
        <end position="377"/>
    </location>
</feature>
<dbReference type="InterPro" id="IPR029064">
    <property type="entry name" value="Ribosomal_eL30-like_sf"/>
</dbReference>
<name>A0ABY7G9C9_MYAAR</name>
<dbReference type="InterPro" id="IPR004038">
    <property type="entry name" value="Ribosomal_eL8/eL30/eS12/Gad45"/>
</dbReference>
<feature type="compositionally biased region" description="Basic and acidic residues" evidence="1">
    <location>
        <begin position="179"/>
        <end position="192"/>
    </location>
</feature>
<feature type="compositionally biased region" description="Polar residues" evidence="1">
    <location>
        <begin position="344"/>
        <end position="360"/>
    </location>
</feature>
<feature type="region of interest" description="Disordered" evidence="1">
    <location>
        <begin position="492"/>
        <end position="526"/>
    </location>
</feature>
<keyword evidence="4" id="KW-1185">Reference proteome</keyword>
<proteinExistence type="predicted"/>
<feature type="region of interest" description="Disordered" evidence="1">
    <location>
        <begin position="344"/>
        <end position="416"/>
    </location>
</feature>
<dbReference type="Gene3D" id="3.30.1330.30">
    <property type="match status" value="1"/>
</dbReference>
<feature type="compositionally biased region" description="Low complexity" evidence="1">
    <location>
        <begin position="193"/>
        <end position="202"/>
    </location>
</feature>
<feature type="compositionally biased region" description="Polar residues" evidence="1">
    <location>
        <begin position="644"/>
        <end position="655"/>
    </location>
</feature>
<evidence type="ECO:0000259" key="2">
    <source>
        <dbReference type="Pfam" id="PF01248"/>
    </source>
</evidence>
<feature type="region of interest" description="Disordered" evidence="1">
    <location>
        <begin position="140"/>
        <end position="209"/>
    </location>
</feature>
<dbReference type="InterPro" id="IPR040051">
    <property type="entry name" value="SECISBP2"/>
</dbReference>
<dbReference type="Proteomes" id="UP001164746">
    <property type="component" value="Chromosome 16"/>
</dbReference>
<feature type="compositionally biased region" description="Low complexity" evidence="1">
    <location>
        <begin position="505"/>
        <end position="516"/>
    </location>
</feature>
<dbReference type="PANTHER" id="PTHR13284">
    <property type="entry name" value="GH01354P"/>
    <property type="match status" value="1"/>
</dbReference>
<dbReference type="PANTHER" id="PTHR13284:SF4">
    <property type="entry name" value="C2H2-TYPE DOMAIN-CONTAINING PROTEIN"/>
    <property type="match status" value="1"/>
</dbReference>
<protein>
    <submittedName>
        <fullName evidence="3">SBP2L-like protein</fullName>
    </submittedName>
</protein>
<evidence type="ECO:0000313" key="4">
    <source>
        <dbReference type="Proteomes" id="UP001164746"/>
    </source>
</evidence>
<evidence type="ECO:0000256" key="1">
    <source>
        <dbReference type="SAM" id="MobiDB-lite"/>
    </source>
</evidence>
<dbReference type="SUPFAM" id="SSF55315">
    <property type="entry name" value="L30e-like"/>
    <property type="match status" value="1"/>
</dbReference>
<sequence length="1246" mass="136891">MVPDSSHAQQNLHYTPSQLSHNASDHPQLVSPVSAESLMTSSVCVDHMRGSEGHVTFALNSNIPVSAFSGGFHSLDASSQQYLYQNNANGSMQYFPGVSVPYTGQGDNMSNSSRNSYASVAQNGPSQIKSYINDSVAKATGDQKTCDNGNSAENSGKRVPKPGAKSRYGSVNILDIMQDLERADKEKKDGKTGSKLTKTSTSANDSKIEHTHTISSTSCSVISQTDISTTTTATTMTATTTYPDTNDDSNNVKEIHPNLMQAPPDAINFNPSVHHHQTWPYAWPNGNKEMGNLYHLQNGMKFVQNIENMPWQSLYAQQALLHNQPLHGGISFADIVKTHQPLQVQGQNQVPGQSDNNNNMEGEVKKRKRRRRRRKKKGDAVANNDAEVEDAVSEMTSAQAAKESRTSRKRRKRREVANKAAEAEMAEINLEQHMLELKMKQKLPLSARKSVSPVRNAATQGKKVCLVLPGTVAQEPAHSAPLQPSTAVKQPGILKTSSQPPVPTPSTSNTTGTTSPAPGAGGKKSKQPITYDFAAMIDASLESKKEQAKKEKEVKPVVIKKDDLKPVNQLDSSAPMVKRGKERETPKLKKPSPLKKVILKEREEKKRLRLLDDEDNQSAPVGIGNSSSYRQTDIIGLGTPNSAELSPISQPSPSCMSPLSPGTSPLSSGLTSPMTGSIQHTVKLKIHSRRFREYCNQVLDKEIDNSVIALLQDLAKAKRRFVLGLREVTKHLKLKKIKCVIISPNLEKIQSKGGLDDALNNILELCNDQSVPFIFGLGRRALGRACAKLVPVSVVGVFNYEGSEENYKSLIGLTERAREQYREMIHQIEKEVAEHPPRATTPGVPHIFAHMGHSRTPSGCSVISFTSSILSEPISENYPHSEPETDNRGYEIEKDVDELEDEMSNLQTDDAYEADDEEGFVRKKKKFVPRNIENPTKLQNGHAHSDDDDNDSELSDGQRVRLSNLESASGKVIRRPSILKNSAEWLKNRGKDFIDNNVNITNGTDEEFQSLPQNGDLVSSQQNHIMDNTNILKKQDLIKDHIHVKTSEYGAMIPSTKSFHNVDEKLVVVSNGDIVSSDSSANFQTCNEDSDFDRENKDTVSRLPTKFMDSVHHGDFVSETLSTLSQYSATTGEFDVMSTHSTTHSSQTIGEGTPHCSNINEKGERSSVSDLIDKKSIDLISQGGSNASMNSGMILKGKVKVDKENRTLSWVKEAQTLHFSEQAEQPRENEDGLSVSAGLECVDAVV</sequence>